<reference evidence="2" key="1">
    <citation type="journal article" date="2019" name="Int. J. Syst. Evol. Microbiol.">
        <title>The Global Catalogue of Microorganisms (GCM) 10K type strain sequencing project: providing services to taxonomists for standard genome sequencing and annotation.</title>
        <authorList>
            <consortium name="The Broad Institute Genomics Platform"/>
            <consortium name="The Broad Institute Genome Sequencing Center for Infectious Disease"/>
            <person name="Wu L."/>
            <person name="Ma J."/>
        </authorList>
    </citation>
    <scope>NUCLEOTIDE SEQUENCE [LARGE SCALE GENOMIC DNA]</scope>
    <source>
        <strain evidence="2">JCM 16961</strain>
    </source>
</reference>
<keyword evidence="2" id="KW-1185">Reference proteome</keyword>
<evidence type="ECO:0000313" key="2">
    <source>
        <dbReference type="Proteomes" id="UP001501536"/>
    </source>
</evidence>
<proteinExistence type="predicted"/>
<protein>
    <recommendedName>
        <fullName evidence="3">HTH cro/C1-type domain-containing protein</fullName>
    </recommendedName>
</protein>
<evidence type="ECO:0000313" key="1">
    <source>
        <dbReference type="EMBL" id="GAA3691878.1"/>
    </source>
</evidence>
<gene>
    <name evidence="1" type="ORF">GCM10022377_00280</name>
</gene>
<name>A0ABP7CJV3_9MICC</name>
<dbReference type="InterPro" id="IPR010982">
    <property type="entry name" value="Lambda_DNA-bd_dom_sf"/>
</dbReference>
<sequence length="225" mass="24906">MHDDERERLFVELFERPDDRERILEEAQLSDHERVEIAELAGVADALWLSAQEAPALEDDPVAAMLGLVPDAECSLDPSSLSRARKRSRLAVSDLAARLQQRGWEVSAADVFRWETRSAADVSPAEVQAIAEILRTPVESLISKTVKQPLPDLVQSVRSNPRFAQLVTRWANAQKVSLAFASAALESRMLATVHRGERPSPEQLLESLGVLVDAIEGTDQRRGNP</sequence>
<dbReference type="Proteomes" id="UP001501536">
    <property type="component" value="Unassembled WGS sequence"/>
</dbReference>
<comment type="caution">
    <text evidence="1">The sequence shown here is derived from an EMBL/GenBank/DDBJ whole genome shotgun (WGS) entry which is preliminary data.</text>
</comment>
<organism evidence="1 2">
    <name type="scientific">Zhihengliuella alba</name>
    <dbReference type="NCBI Taxonomy" id="547018"/>
    <lineage>
        <taxon>Bacteria</taxon>
        <taxon>Bacillati</taxon>
        <taxon>Actinomycetota</taxon>
        <taxon>Actinomycetes</taxon>
        <taxon>Micrococcales</taxon>
        <taxon>Micrococcaceae</taxon>
        <taxon>Zhihengliuella</taxon>
    </lineage>
</organism>
<evidence type="ECO:0008006" key="3">
    <source>
        <dbReference type="Google" id="ProtNLM"/>
    </source>
</evidence>
<dbReference type="RefSeq" id="WP_344878227.1">
    <property type="nucleotide sequence ID" value="NZ_BAABCJ010000001.1"/>
</dbReference>
<accession>A0ABP7CJV3</accession>
<dbReference type="EMBL" id="BAABCJ010000001">
    <property type="protein sequence ID" value="GAA3691878.1"/>
    <property type="molecule type" value="Genomic_DNA"/>
</dbReference>
<dbReference type="Gene3D" id="1.10.260.40">
    <property type="entry name" value="lambda repressor-like DNA-binding domains"/>
    <property type="match status" value="1"/>
</dbReference>